<keyword evidence="6" id="KW-1015">Disulfide bond</keyword>
<dbReference type="PROSITE" id="PS01186">
    <property type="entry name" value="EGF_2"/>
    <property type="match status" value="2"/>
</dbReference>
<dbReference type="InterPro" id="IPR000742">
    <property type="entry name" value="EGF"/>
</dbReference>
<dbReference type="InterPro" id="IPR035897">
    <property type="entry name" value="Toll_tir_struct_dom_sf"/>
</dbReference>
<feature type="disulfide bond" evidence="6">
    <location>
        <begin position="174"/>
        <end position="183"/>
    </location>
</feature>
<feature type="transmembrane region" description="Helical" evidence="8">
    <location>
        <begin position="20"/>
        <end position="41"/>
    </location>
</feature>
<gene>
    <name evidence="11" type="ORF">KUTeg_016203</name>
</gene>
<feature type="domain" description="TIR" evidence="10">
    <location>
        <begin position="363"/>
        <end position="507"/>
    </location>
</feature>
<dbReference type="SUPFAM" id="SSF57196">
    <property type="entry name" value="EGF/Laminin"/>
    <property type="match status" value="1"/>
</dbReference>
<keyword evidence="12" id="KW-1185">Reference proteome</keyword>
<keyword evidence="2 8" id="KW-0812">Transmembrane</keyword>
<dbReference type="PRINTS" id="PR01537">
    <property type="entry name" value="INTRLKN1R1F"/>
</dbReference>
<dbReference type="PROSITE" id="PS50104">
    <property type="entry name" value="TIR"/>
    <property type="match status" value="1"/>
</dbReference>
<evidence type="ECO:0000259" key="9">
    <source>
        <dbReference type="PROSITE" id="PS50026"/>
    </source>
</evidence>
<comment type="caution">
    <text evidence="11">The sequence shown here is derived from an EMBL/GenBank/DDBJ whole genome shotgun (WGS) entry which is preliminary data.</text>
</comment>
<feature type="disulfide bond" evidence="6">
    <location>
        <begin position="96"/>
        <end position="105"/>
    </location>
</feature>
<evidence type="ECO:0000256" key="2">
    <source>
        <dbReference type="ARBA" id="ARBA00022692"/>
    </source>
</evidence>
<dbReference type="CDD" id="cd00054">
    <property type="entry name" value="EGF_CA"/>
    <property type="match status" value="2"/>
</dbReference>
<feature type="domain" description="EGF-like" evidence="9">
    <location>
        <begin position="66"/>
        <end position="106"/>
    </location>
</feature>
<evidence type="ECO:0000256" key="1">
    <source>
        <dbReference type="ARBA" id="ARBA00004370"/>
    </source>
</evidence>
<evidence type="ECO:0000256" key="4">
    <source>
        <dbReference type="ARBA" id="ARBA00022989"/>
    </source>
</evidence>
<feature type="domain" description="EGF-like" evidence="9">
    <location>
        <begin position="149"/>
        <end position="184"/>
    </location>
</feature>
<organism evidence="11 12">
    <name type="scientific">Tegillarca granosa</name>
    <name type="common">Malaysian cockle</name>
    <name type="synonym">Anadara granosa</name>
    <dbReference type="NCBI Taxonomy" id="220873"/>
    <lineage>
        <taxon>Eukaryota</taxon>
        <taxon>Metazoa</taxon>
        <taxon>Spiralia</taxon>
        <taxon>Lophotrochozoa</taxon>
        <taxon>Mollusca</taxon>
        <taxon>Bivalvia</taxon>
        <taxon>Autobranchia</taxon>
        <taxon>Pteriomorphia</taxon>
        <taxon>Arcoida</taxon>
        <taxon>Arcoidea</taxon>
        <taxon>Arcidae</taxon>
        <taxon>Tegillarca</taxon>
    </lineage>
</organism>
<keyword evidence="5 8" id="KW-0472">Membrane</keyword>
<dbReference type="Proteomes" id="UP001217089">
    <property type="component" value="Unassembled WGS sequence"/>
</dbReference>
<evidence type="ECO:0000256" key="3">
    <source>
        <dbReference type="ARBA" id="ARBA00022729"/>
    </source>
</evidence>
<feature type="region of interest" description="Disordered" evidence="7">
    <location>
        <begin position="555"/>
        <end position="581"/>
    </location>
</feature>
<feature type="transmembrane region" description="Helical" evidence="8">
    <location>
        <begin position="313"/>
        <end position="339"/>
    </location>
</feature>
<feature type="disulfide bond" evidence="6">
    <location>
        <begin position="77"/>
        <end position="94"/>
    </location>
</feature>
<dbReference type="Gene3D" id="3.40.50.10140">
    <property type="entry name" value="Toll/interleukin-1 receptor homology (TIR) domain"/>
    <property type="match status" value="1"/>
</dbReference>
<feature type="disulfide bond" evidence="6">
    <location>
        <begin position="253"/>
        <end position="262"/>
    </location>
</feature>
<keyword evidence="3" id="KW-0732">Signal</keyword>
<comment type="subcellular location">
    <subcellularLocation>
        <location evidence="1">Membrane</location>
    </subcellularLocation>
</comment>
<evidence type="ECO:0000313" key="11">
    <source>
        <dbReference type="EMBL" id="KAJ8305658.1"/>
    </source>
</evidence>
<dbReference type="PROSITE" id="PS50026">
    <property type="entry name" value="EGF_3"/>
    <property type="match status" value="3"/>
</dbReference>
<keyword evidence="6" id="KW-0245">EGF-like domain</keyword>
<sequence>MTDFIAYIYRHNYYSARKEIYITMAAFRYCVVCFYITVGIVDIVSSGRGKRQGWFGQPKPPGKRCLFNPCDSGAQFCKNGAKCSLNEVNCMFICHCTDGYTGTKCENSIETVETDEGDKDEITTSATKRPITSQKSRVVKQSGRLRNLLHRTCVQGKICLHGYCDKIDGFRCICDPGWYGPLCAEKYGISTPSSQIKSQNVTIEKIRKLQTVDVCSKDYVLRPRMTRECAKGVLCVFGSCKSLDENQGFRCECDEGATGSLCDKKCCQKCGDNGICRIQNGKEYCSCKIGYIGDDCKEEIKQSPLHSEKETNWYVWLIGICACVLILLLVLVVIVPYYLWYVRNKTIMKAVYSLQPFEEDDGMKWDAFISYKLDGMDENFVQNKLKPVLENELGFTLCIPDRDFQDGKSLEKNILDAVLNSRRIIMVLTPRYIQSEFTRHEYHSATREMFKLKSRIIPIILDDISGVKKSTDNNLKKLISHVRSLKWSNEGNKEKENKFWEKVRLSMPKRQTLKTWQSGLRKTQHDNFLNDKQIVISFSENDKFVSEKDRKIPKYTEEKDSQLDKHTYENVAFESDKKSEN</sequence>
<dbReference type="Gene3D" id="2.10.25.10">
    <property type="entry name" value="Laminin"/>
    <property type="match status" value="3"/>
</dbReference>
<evidence type="ECO:0000256" key="8">
    <source>
        <dbReference type="SAM" id="Phobius"/>
    </source>
</evidence>
<reference evidence="11 12" key="1">
    <citation type="submission" date="2022-12" db="EMBL/GenBank/DDBJ databases">
        <title>Chromosome-level genome of Tegillarca granosa.</title>
        <authorList>
            <person name="Kim J."/>
        </authorList>
    </citation>
    <scope>NUCLEOTIDE SEQUENCE [LARGE SCALE GENOMIC DNA]</scope>
    <source>
        <strain evidence="11">Teg-2019</strain>
        <tissue evidence="11">Adductor muscle</tissue>
    </source>
</reference>
<name>A0ABQ9EK66_TEGGR</name>
<dbReference type="SMART" id="SM00255">
    <property type="entry name" value="TIR"/>
    <property type="match status" value="1"/>
</dbReference>
<feature type="domain" description="EGF-like" evidence="9">
    <location>
        <begin position="225"/>
        <end position="263"/>
    </location>
</feature>
<evidence type="ECO:0000313" key="12">
    <source>
        <dbReference type="Proteomes" id="UP001217089"/>
    </source>
</evidence>
<evidence type="ECO:0000256" key="7">
    <source>
        <dbReference type="SAM" id="MobiDB-lite"/>
    </source>
</evidence>
<proteinExistence type="predicted"/>
<comment type="caution">
    <text evidence="6">Lacks conserved residue(s) required for the propagation of feature annotation.</text>
</comment>
<dbReference type="SMART" id="SM00181">
    <property type="entry name" value="EGF"/>
    <property type="match status" value="4"/>
</dbReference>
<protein>
    <submittedName>
        <fullName evidence="11">Uncharacterized protein</fullName>
    </submittedName>
</protein>
<evidence type="ECO:0000256" key="6">
    <source>
        <dbReference type="PROSITE-ProRule" id="PRU00076"/>
    </source>
</evidence>
<accession>A0ABQ9EK66</accession>
<dbReference type="Pfam" id="PF01582">
    <property type="entry name" value="TIR"/>
    <property type="match status" value="1"/>
</dbReference>
<dbReference type="EMBL" id="JARBDR010000813">
    <property type="protein sequence ID" value="KAJ8305658.1"/>
    <property type="molecule type" value="Genomic_DNA"/>
</dbReference>
<dbReference type="PROSITE" id="PS00022">
    <property type="entry name" value="EGF_1"/>
    <property type="match status" value="3"/>
</dbReference>
<dbReference type="SUPFAM" id="SSF52200">
    <property type="entry name" value="Toll/Interleukin receptor TIR domain"/>
    <property type="match status" value="1"/>
</dbReference>
<dbReference type="PANTHER" id="PTHR24365">
    <property type="entry name" value="TOLL-LIKE RECEPTOR"/>
    <property type="match status" value="1"/>
</dbReference>
<keyword evidence="4 8" id="KW-1133">Transmembrane helix</keyword>
<evidence type="ECO:0000259" key="10">
    <source>
        <dbReference type="PROSITE" id="PS50104"/>
    </source>
</evidence>
<dbReference type="InterPro" id="IPR000157">
    <property type="entry name" value="TIR_dom"/>
</dbReference>
<dbReference type="PANTHER" id="PTHR24365:SF541">
    <property type="entry name" value="PROTEIN TOLL-RELATED"/>
    <property type="match status" value="1"/>
</dbReference>
<evidence type="ECO:0000256" key="5">
    <source>
        <dbReference type="ARBA" id="ARBA00023136"/>
    </source>
</evidence>